<dbReference type="InterPro" id="IPR003362">
    <property type="entry name" value="Bact_transf"/>
</dbReference>
<organism evidence="3 4">
    <name type="scientific">Macrococcus hajekii</name>
    <dbReference type="NCBI Taxonomy" id="198482"/>
    <lineage>
        <taxon>Bacteria</taxon>
        <taxon>Bacillati</taxon>
        <taxon>Bacillota</taxon>
        <taxon>Bacilli</taxon>
        <taxon>Bacillales</taxon>
        <taxon>Staphylococcaceae</taxon>
        <taxon>Macrococcus</taxon>
    </lineage>
</organism>
<dbReference type="OrthoDB" id="9808602at2"/>
<gene>
    <name evidence="3" type="ORF">ERX37_04565</name>
</gene>
<accession>A0A4R6BNW7</accession>
<evidence type="ECO:0000313" key="4">
    <source>
        <dbReference type="Proteomes" id="UP000295328"/>
    </source>
</evidence>
<evidence type="ECO:0000259" key="2">
    <source>
        <dbReference type="Pfam" id="PF02397"/>
    </source>
</evidence>
<dbReference type="RefSeq" id="WP_133429677.1">
    <property type="nucleotide sequence ID" value="NZ_BMCC01000001.1"/>
</dbReference>
<comment type="similarity">
    <text evidence="1">Belongs to the bacterial sugar transferase family.</text>
</comment>
<protein>
    <submittedName>
        <fullName evidence="3">Sugar transferase</fullName>
    </submittedName>
</protein>
<reference evidence="3 4" key="1">
    <citation type="submission" date="2019-01" db="EMBL/GenBank/DDBJ databases">
        <title>Draft genome sequences of the type strains of six Macrococcus species.</title>
        <authorList>
            <person name="Mazhar S."/>
            <person name="Altermann E."/>
            <person name="Hill C."/>
            <person name="Mcauliffe O."/>
        </authorList>
    </citation>
    <scope>NUCLEOTIDE SEQUENCE [LARGE SCALE GENOMIC DNA]</scope>
    <source>
        <strain evidence="3 4">CCM4809</strain>
    </source>
</reference>
<evidence type="ECO:0000256" key="1">
    <source>
        <dbReference type="ARBA" id="ARBA00006464"/>
    </source>
</evidence>
<dbReference type="Proteomes" id="UP000295328">
    <property type="component" value="Unassembled WGS sequence"/>
</dbReference>
<dbReference type="EMBL" id="SCWE01000001">
    <property type="protein sequence ID" value="TDM03583.1"/>
    <property type="molecule type" value="Genomic_DNA"/>
</dbReference>
<name>A0A4R6BNW7_9STAP</name>
<dbReference type="PANTHER" id="PTHR30576:SF10">
    <property type="entry name" value="SLL5057 PROTEIN"/>
    <property type="match status" value="1"/>
</dbReference>
<dbReference type="AlphaFoldDB" id="A0A4R6BNW7"/>
<comment type="caution">
    <text evidence="3">The sequence shown here is derived from an EMBL/GenBank/DDBJ whole genome shotgun (WGS) entry which is preliminary data.</text>
</comment>
<proteinExistence type="inferred from homology"/>
<keyword evidence="4" id="KW-1185">Reference proteome</keyword>
<dbReference type="PANTHER" id="PTHR30576">
    <property type="entry name" value="COLANIC BIOSYNTHESIS UDP-GLUCOSE LIPID CARRIER TRANSFERASE"/>
    <property type="match status" value="1"/>
</dbReference>
<keyword evidence="3" id="KW-0808">Transferase</keyword>
<dbReference type="GO" id="GO:0016780">
    <property type="term" value="F:phosphotransferase activity, for other substituted phosphate groups"/>
    <property type="evidence" value="ECO:0007669"/>
    <property type="project" value="TreeGrafter"/>
</dbReference>
<dbReference type="Pfam" id="PF02397">
    <property type="entry name" value="Bac_transf"/>
    <property type="match status" value="1"/>
</dbReference>
<feature type="domain" description="Bacterial sugar transferase" evidence="2">
    <location>
        <begin position="2"/>
        <end position="179"/>
    </location>
</feature>
<sequence length="186" mass="20839">MKRSFDIVSSIVGVIALSPILVTTAVAIKLDSKGPIFFIQKRPGVDNHLFTIYKFRSMAVDTPNVETSKLGNGVSYITPIGKIIRRTSIDELPQLINVIKGDMSVVGPRPALYNQYDLIERRTALGIHKVKPGITGLAQVMGRDDISDELKVKYDKYYVDNQSFTFDIWIIWKTIRNVAKSEGISH</sequence>
<evidence type="ECO:0000313" key="3">
    <source>
        <dbReference type="EMBL" id="TDM03583.1"/>
    </source>
</evidence>